<evidence type="ECO:0000259" key="2">
    <source>
        <dbReference type="Pfam" id="PF04892"/>
    </source>
</evidence>
<evidence type="ECO:0000256" key="1">
    <source>
        <dbReference type="SAM" id="Phobius"/>
    </source>
</evidence>
<feature type="transmembrane region" description="Helical" evidence="1">
    <location>
        <begin position="133"/>
        <end position="159"/>
    </location>
</feature>
<organism evidence="3 4">
    <name type="scientific">Thermotoga neapolitana (strain ATCC 49049 / DSM 4359 / NBRC 107923 / NS-E)</name>
    <dbReference type="NCBI Taxonomy" id="309803"/>
    <lineage>
        <taxon>Bacteria</taxon>
        <taxon>Thermotogati</taxon>
        <taxon>Thermotogota</taxon>
        <taxon>Thermotogae</taxon>
        <taxon>Thermotogales</taxon>
        <taxon>Thermotogaceae</taxon>
        <taxon>Thermotoga</taxon>
    </lineage>
</organism>
<dbReference type="HOGENOM" id="CLU_096028_0_3_0"/>
<dbReference type="eggNOG" id="COG5652">
    <property type="taxonomic scope" value="Bacteria"/>
</dbReference>
<dbReference type="InterPro" id="IPR006976">
    <property type="entry name" value="VanZ-like"/>
</dbReference>
<sequence length="171" mass="19749">MRKILLLLLASIWVVLVFYFSSQPPDVSGRQSRVVYMILKRLDGVLDFTQTEWYRNLRSFLEKWWFPEKKPSGEDLVRKSAHFGLYFIMGIFSFFLSYSYIRKYVFSVLMGISLPTLIAVLDEYNQSFHGRGSSLYDVIIDMNGAMFGMALAFLVRIVVELSVKNSKGGIV</sequence>
<dbReference type="RefSeq" id="WP_015920020.1">
    <property type="nucleotide sequence ID" value="NC_011978.1"/>
</dbReference>
<gene>
    <name evidence="3" type="ordered locus">CTN_1556</name>
</gene>
<dbReference type="Proteomes" id="UP000000445">
    <property type="component" value="Chromosome"/>
</dbReference>
<dbReference type="STRING" id="309803.CTN_1556"/>
<evidence type="ECO:0000313" key="4">
    <source>
        <dbReference type="Proteomes" id="UP000000445"/>
    </source>
</evidence>
<dbReference type="AlphaFoldDB" id="B9K9U9"/>
<evidence type="ECO:0000313" key="3">
    <source>
        <dbReference type="EMBL" id="ACM23732.1"/>
    </source>
</evidence>
<protein>
    <submittedName>
        <fullName evidence="3">Integral membrane protein-like protein</fullName>
    </submittedName>
</protein>
<dbReference type="EMBL" id="CP000916">
    <property type="protein sequence ID" value="ACM23732.1"/>
    <property type="molecule type" value="Genomic_DNA"/>
</dbReference>
<keyword evidence="4" id="KW-1185">Reference proteome</keyword>
<keyword evidence="1" id="KW-0812">Transmembrane</keyword>
<keyword evidence="1" id="KW-1133">Transmembrane helix</keyword>
<accession>B9K9U9</accession>
<dbReference type="PIRSF" id="PIRSF019083">
    <property type="entry name" value="UCP019083_VanZ"/>
    <property type="match status" value="1"/>
</dbReference>
<feature type="domain" description="VanZ-like" evidence="2">
    <location>
        <begin position="7"/>
        <end position="155"/>
    </location>
</feature>
<proteinExistence type="predicted"/>
<feature type="transmembrane region" description="Helical" evidence="1">
    <location>
        <begin position="80"/>
        <end position="97"/>
    </location>
</feature>
<feature type="transmembrane region" description="Helical" evidence="1">
    <location>
        <begin position="104"/>
        <end position="121"/>
    </location>
</feature>
<name>B9K9U9_THENN</name>
<dbReference type="NCBIfam" id="NF037970">
    <property type="entry name" value="vanZ_1"/>
    <property type="match status" value="1"/>
</dbReference>
<dbReference type="InterPro" id="IPR016747">
    <property type="entry name" value="Phosphotransbutyrylase"/>
</dbReference>
<reference evidence="3 4" key="1">
    <citation type="journal article" date="2009" name="Biosci. Biotechnol. Biochem.">
        <title>WeGAS: a web-based microbial genome annotation system.</title>
        <authorList>
            <person name="Lee D."/>
            <person name="Seo H."/>
            <person name="Park C."/>
            <person name="Park K."/>
        </authorList>
    </citation>
    <scope>NUCLEOTIDE SEQUENCE [LARGE SCALE GENOMIC DNA]</scope>
    <source>
        <strain evidence="4">ATCC 49049 / DSM 4359 / NBRC 107923 / NS-E</strain>
    </source>
</reference>
<dbReference type="KEGG" id="tna:CTN_1556"/>
<dbReference type="Pfam" id="PF04892">
    <property type="entry name" value="VanZ"/>
    <property type="match status" value="1"/>
</dbReference>
<keyword evidence="1" id="KW-0472">Membrane</keyword>